<feature type="compositionally biased region" description="Basic and acidic residues" evidence="2">
    <location>
        <begin position="528"/>
        <end position="563"/>
    </location>
</feature>
<dbReference type="Proteomes" id="UP001642409">
    <property type="component" value="Unassembled WGS sequence"/>
</dbReference>
<evidence type="ECO:0000313" key="4">
    <source>
        <dbReference type="EMBL" id="CAL6033226.1"/>
    </source>
</evidence>
<organism evidence="3">
    <name type="scientific">Hexamita inflata</name>
    <dbReference type="NCBI Taxonomy" id="28002"/>
    <lineage>
        <taxon>Eukaryota</taxon>
        <taxon>Metamonada</taxon>
        <taxon>Diplomonadida</taxon>
        <taxon>Hexamitidae</taxon>
        <taxon>Hexamitinae</taxon>
        <taxon>Hexamita</taxon>
    </lineage>
</organism>
<dbReference type="EMBL" id="CATOUU010001026">
    <property type="protein sequence ID" value="CAI9967579.1"/>
    <property type="molecule type" value="Genomic_DNA"/>
</dbReference>
<feature type="compositionally biased region" description="Basic and acidic residues" evidence="2">
    <location>
        <begin position="691"/>
        <end position="703"/>
    </location>
</feature>
<dbReference type="EMBL" id="CAXDID020000125">
    <property type="protein sequence ID" value="CAL6033226.1"/>
    <property type="molecule type" value="Genomic_DNA"/>
</dbReference>
<feature type="region of interest" description="Disordered" evidence="2">
    <location>
        <begin position="526"/>
        <end position="703"/>
    </location>
</feature>
<feature type="compositionally biased region" description="Polar residues" evidence="2">
    <location>
        <begin position="570"/>
        <end position="580"/>
    </location>
</feature>
<evidence type="ECO:0000256" key="2">
    <source>
        <dbReference type="SAM" id="MobiDB-lite"/>
    </source>
</evidence>
<comment type="caution">
    <text evidence="3">The sequence shown here is derived from an EMBL/GenBank/DDBJ whole genome shotgun (WGS) entry which is preliminary data.</text>
</comment>
<gene>
    <name evidence="4" type="ORF">HINF_LOCUS34863</name>
    <name evidence="3" type="ORF">HINF_LOCUS55224</name>
    <name evidence="5" type="ORF">HINF_LOCUS75369</name>
</gene>
<evidence type="ECO:0000256" key="1">
    <source>
        <dbReference type="SAM" id="Coils"/>
    </source>
</evidence>
<keyword evidence="1" id="KW-0175">Coiled coil</keyword>
<sequence length="703" mass="81913">MNEFPQALQLNQFDSNATRLFKLCLYIVNATDLREIIRLCQQIVDILKYVPVKNSVELLYELNFYILHPDYVVKREIAKLLLNIQDFVCAEQQMQIICPLSFVHSPDTSYVQQIVRSNLNRIPVFQNYKFKPTIRLWYYFLQFELQMIGPEQILSELIIQMAGGAEMQSIQKFNVPVNLLRPVQCPKYAVHSSEQFLFSVKLRKLFKDEEDQEFVDGLSELKPEDVFNYFRLQNDSVSVYSTQPADALSLSQSNLQQFVADATSGVVLKYKITINTLDFLIINALHQKELLKTVLYVILQKRAANFKQELSITTYVKFDKRVLLAQKSFEKLRLKFNLDVKALQKVAKSDHKDVVRVGKQELINQTKSIQETEANINAQLDTIKQKINSIQKKMDTANTNVNTIKQQKVVFKEIKIQPEKIEQIKQKAKRTAIDEKIREAFAPSQKDKDKKDQNKEDKEENKEKDEEKKEGENKEKKDNEKETKKDETDKQENIPEKEKKNIKTDIKINKEGAKKKVSVFQKLNQVFTKKDKEEPKETKTVEKEETKTDEKAKEAEIKQKEEEPGMSLDLSAQQVTTTLSLKKEELEKAQEEAKKIANQPEKEQLNKEQNNNDMDLDEPKIEPKVEEPVEQVKQENEIKPANKTEETNKADENNINAQNEQQINAEPAQIITQNKENDEKETEFLLQHDQNAQKEPERKPEEK</sequence>
<feature type="coiled-coil region" evidence="1">
    <location>
        <begin position="373"/>
        <end position="407"/>
    </location>
</feature>
<feature type="compositionally biased region" description="Basic and acidic residues" evidence="2">
    <location>
        <begin position="581"/>
        <end position="606"/>
    </location>
</feature>
<feature type="region of interest" description="Disordered" evidence="2">
    <location>
        <begin position="437"/>
        <end position="514"/>
    </location>
</feature>
<accession>A0AA86R7N6</accession>
<dbReference type="EMBL" id="CAXDID020000665">
    <property type="protein sequence ID" value="CAL6109279.1"/>
    <property type="molecule type" value="Genomic_DNA"/>
</dbReference>
<evidence type="ECO:0000313" key="3">
    <source>
        <dbReference type="EMBL" id="CAI9967579.1"/>
    </source>
</evidence>
<dbReference type="AlphaFoldDB" id="A0AA86R7N6"/>
<protein>
    <submittedName>
        <fullName evidence="4">Hypothetical_protein</fullName>
    </submittedName>
</protein>
<keyword evidence="6" id="KW-1185">Reference proteome</keyword>
<evidence type="ECO:0000313" key="6">
    <source>
        <dbReference type="Proteomes" id="UP001642409"/>
    </source>
</evidence>
<reference evidence="4 6" key="2">
    <citation type="submission" date="2024-07" db="EMBL/GenBank/DDBJ databases">
        <authorList>
            <person name="Akdeniz Z."/>
        </authorList>
    </citation>
    <scope>NUCLEOTIDE SEQUENCE [LARGE SCALE GENOMIC DNA]</scope>
</reference>
<evidence type="ECO:0000313" key="5">
    <source>
        <dbReference type="EMBL" id="CAL6109279.1"/>
    </source>
</evidence>
<name>A0AA86R7N6_9EUKA</name>
<feature type="compositionally biased region" description="Low complexity" evidence="2">
    <location>
        <begin position="653"/>
        <end position="666"/>
    </location>
</feature>
<proteinExistence type="predicted"/>
<reference evidence="3" key="1">
    <citation type="submission" date="2023-06" db="EMBL/GenBank/DDBJ databases">
        <authorList>
            <person name="Kurt Z."/>
        </authorList>
    </citation>
    <scope>NUCLEOTIDE SEQUENCE</scope>
</reference>
<feature type="compositionally biased region" description="Basic and acidic residues" evidence="2">
    <location>
        <begin position="617"/>
        <end position="652"/>
    </location>
</feature>